<dbReference type="InterPro" id="IPR008160">
    <property type="entry name" value="Collagen"/>
</dbReference>
<evidence type="ECO:0000313" key="3">
    <source>
        <dbReference type="EMBL" id="KJH39869.1"/>
    </source>
</evidence>
<evidence type="ECO:0008006" key="5">
    <source>
        <dbReference type="Google" id="ProtNLM"/>
    </source>
</evidence>
<proteinExistence type="predicted"/>
<reference evidence="4" key="2">
    <citation type="journal article" date="2016" name="Sci. Rep.">
        <title>Dictyocaulus viviparus genome, variome and transcriptome elucidate lungworm biology and support future intervention.</title>
        <authorList>
            <person name="McNulty S.N."/>
            <person name="Strube C."/>
            <person name="Rosa B.A."/>
            <person name="Martin J.C."/>
            <person name="Tyagi R."/>
            <person name="Choi Y.J."/>
            <person name="Wang Q."/>
            <person name="Hallsworth Pepin K."/>
            <person name="Zhang X."/>
            <person name="Ozersky P."/>
            <person name="Wilson R.K."/>
            <person name="Sternberg P.W."/>
            <person name="Gasser R.B."/>
            <person name="Mitreva M."/>
        </authorList>
    </citation>
    <scope>NUCLEOTIDE SEQUENCE [LARGE SCALE GENOMIC DNA]</scope>
    <source>
        <strain evidence="4">HannoverDv2000</strain>
    </source>
</reference>
<evidence type="ECO:0000256" key="2">
    <source>
        <dbReference type="SAM" id="MobiDB-lite"/>
    </source>
</evidence>
<organism evidence="3 4">
    <name type="scientific">Dictyocaulus viviparus</name>
    <name type="common">Bovine lungworm</name>
    <dbReference type="NCBI Taxonomy" id="29172"/>
    <lineage>
        <taxon>Eukaryota</taxon>
        <taxon>Metazoa</taxon>
        <taxon>Ecdysozoa</taxon>
        <taxon>Nematoda</taxon>
        <taxon>Chromadorea</taxon>
        <taxon>Rhabditida</taxon>
        <taxon>Rhabditina</taxon>
        <taxon>Rhabditomorpha</taxon>
        <taxon>Strongyloidea</taxon>
        <taxon>Metastrongylidae</taxon>
        <taxon>Dictyocaulus</taxon>
    </lineage>
</organism>
<name>A0A0D8X898_DICVI</name>
<reference evidence="3 4" key="1">
    <citation type="submission" date="2013-11" db="EMBL/GenBank/DDBJ databases">
        <title>Draft genome of the bovine lungworm Dictyocaulus viviparus.</title>
        <authorList>
            <person name="Mitreva M."/>
        </authorList>
    </citation>
    <scope>NUCLEOTIDE SEQUENCE [LARGE SCALE GENOMIC DNA]</scope>
    <source>
        <strain evidence="3 4">HannoverDv2000</strain>
    </source>
</reference>
<dbReference type="Pfam" id="PF01391">
    <property type="entry name" value="Collagen"/>
    <property type="match status" value="1"/>
</dbReference>
<protein>
    <recommendedName>
        <fullName evidence="5">Collagen triple helix repeat protein</fullName>
    </recommendedName>
</protein>
<keyword evidence="4" id="KW-1185">Reference proteome</keyword>
<evidence type="ECO:0000256" key="1">
    <source>
        <dbReference type="ARBA" id="ARBA00022737"/>
    </source>
</evidence>
<dbReference type="Proteomes" id="UP000053766">
    <property type="component" value="Unassembled WGS sequence"/>
</dbReference>
<accession>A0A0D8X898</accession>
<feature type="compositionally biased region" description="Basic and acidic residues" evidence="2">
    <location>
        <begin position="58"/>
        <end position="72"/>
    </location>
</feature>
<evidence type="ECO:0000313" key="4">
    <source>
        <dbReference type="Proteomes" id="UP000053766"/>
    </source>
</evidence>
<dbReference type="AlphaFoldDB" id="A0A0D8X898"/>
<dbReference type="OrthoDB" id="10037288at2759"/>
<keyword evidence="1" id="KW-0677">Repeat</keyword>
<sequence length="101" mass="10378">MPGPADAPGSPGLLARLPCEPPIDYSKVCPDPCPTGAQGSPGETGVPGDKGIVGKPGDPGKRGLDGKPGMKGEVRRNAFIEGVVVPSLTQRKTFGFRRLIT</sequence>
<feature type="region of interest" description="Disordered" evidence="2">
    <location>
        <begin position="32"/>
        <end position="72"/>
    </location>
</feature>
<gene>
    <name evidence="3" type="ORF">DICVIV_14234</name>
</gene>
<dbReference type="STRING" id="29172.A0A0D8X898"/>
<dbReference type="EMBL" id="KN719663">
    <property type="protein sequence ID" value="KJH39869.1"/>
    <property type="molecule type" value="Genomic_DNA"/>
</dbReference>